<evidence type="ECO:0000313" key="3">
    <source>
        <dbReference type="EMBL" id="TNJ44742.1"/>
    </source>
</evidence>
<keyword evidence="1" id="KW-0472">Membrane</keyword>
<evidence type="ECO:0000256" key="1">
    <source>
        <dbReference type="SAM" id="Phobius"/>
    </source>
</evidence>
<evidence type="ECO:0000259" key="2">
    <source>
        <dbReference type="Pfam" id="PF00487"/>
    </source>
</evidence>
<keyword evidence="1" id="KW-1133">Transmembrane helix</keyword>
<gene>
    <name evidence="3" type="ORF">FGF67_08565</name>
</gene>
<dbReference type="Proteomes" id="UP000308713">
    <property type="component" value="Unassembled WGS sequence"/>
</dbReference>
<feature type="transmembrane region" description="Helical" evidence="1">
    <location>
        <begin position="39"/>
        <end position="60"/>
    </location>
</feature>
<dbReference type="GO" id="GO:0016717">
    <property type="term" value="F:oxidoreductase activity, acting on paired donors, with oxidation of a pair of donors resulting in the reduction of molecular oxygen to two molecules of water"/>
    <property type="evidence" value="ECO:0007669"/>
    <property type="project" value="TreeGrafter"/>
</dbReference>
<protein>
    <submittedName>
        <fullName evidence="3">Fatty acid desaturase</fullName>
    </submittedName>
</protein>
<dbReference type="InterPro" id="IPR005804">
    <property type="entry name" value="FA_desaturase_dom"/>
</dbReference>
<sequence length="336" mass="39992">MKTLPKKRKRNKIYVVLSLPLVFLGVYVLALYFHNLKSLFYLLYAFLGILSVLIFLNIIHDAVHNNVFKKRWMNHSLLIIFDFLGANSYIWKKRHVLLHHNYQNIAGWDSDIEQSGLIRIFKDDQLSWVSRNQSWLIFILYPMYLLNWMFLRDFKDFFVKGRTIKKVCDIPRIEYFKLICFKSFFIFYTVILPIVLGVKWYVALTALFILLTTGSIFAMLTLLPPHANDKSEFPIPNEEGIVNISWFEHQFKTTNDVIMDNWISRHVMGNFNYHVVHHLFPNISSVYAPEMTKEIKAFAESVGINYREYKLHKALYYHYQLIKANAFDENIFEEDM</sequence>
<dbReference type="EMBL" id="VDCS01000007">
    <property type="protein sequence ID" value="TNJ44742.1"/>
    <property type="molecule type" value="Genomic_DNA"/>
</dbReference>
<feature type="transmembrane region" description="Helical" evidence="1">
    <location>
        <begin position="201"/>
        <end position="223"/>
    </location>
</feature>
<feature type="transmembrane region" description="Helical" evidence="1">
    <location>
        <begin position="135"/>
        <end position="154"/>
    </location>
</feature>
<name>A0A5C4SM18_9FLAO</name>
<dbReference type="PANTHER" id="PTHR19353:SF19">
    <property type="entry name" value="DELTA(5) FATTY ACID DESATURASE C-RELATED"/>
    <property type="match status" value="1"/>
</dbReference>
<feature type="domain" description="Fatty acid desaturase" evidence="2">
    <location>
        <begin position="39"/>
        <end position="309"/>
    </location>
</feature>
<proteinExistence type="predicted"/>
<dbReference type="OrthoDB" id="104711at2"/>
<dbReference type="InterPro" id="IPR012171">
    <property type="entry name" value="Fatty_acid_desaturase"/>
</dbReference>
<accession>A0A5C4SM18</accession>
<comment type="caution">
    <text evidence="3">The sequence shown here is derived from an EMBL/GenBank/DDBJ whole genome shotgun (WGS) entry which is preliminary data.</text>
</comment>
<keyword evidence="4" id="KW-1185">Reference proteome</keyword>
<dbReference type="GO" id="GO:0016020">
    <property type="term" value="C:membrane"/>
    <property type="evidence" value="ECO:0007669"/>
    <property type="project" value="TreeGrafter"/>
</dbReference>
<reference evidence="3 4" key="1">
    <citation type="submission" date="2019-05" db="EMBL/GenBank/DDBJ databases">
        <title>Tamlana fucoidanivorans sp. nov., isolated from the surface of algae collected from Fujian province in China.</title>
        <authorList>
            <person name="Li J."/>
        </authorList>
    </citation>
    <scope>NUCLEOTIDE SEQUENCE [LARGE SCALE GENOMIC DNA]</scope>
    <source>
        <strain evidence="3 4">CW2-9</strain>
    </source>
</reference>
<keyword evidence="1" id="KW-0812">Transmembrane</keyword>
<feature type="transmembrane region" description="Helical" evidence="1">
    <location>
        <begin position="12"/>
        <end position="33"/>
    </location>
</feature>
<evidence type="ECO:0000313" key="4">
    <source>
        <dbReference type="Proteomes" id="UP000308713"/>
    </source>
</evidence>
<feature type="transmembrane region" description="Helical" evidence="1">
    <location>
        <begin position="72"/>
        <end position="91"/>
    </location>
</feature>
<organism evidence="3 4">
    <name type="scientific">Allotamlana fucoidanivorans</name>
    <dbReference type="NCBI Taxonomy" id="2583814"/>
    <lineage>
        <taxon>Bacteria</taxon>
        <taxon>Pseudomonadati</taxon>
        <taxon>Bacteroidota</taxon>
        <taxon>Flavobacteriia</taxon>
        <taxon>Flavobacteriales</taxon>
        <taxon>Flavobacteriaceae</taxon>
        <taxon>Allotamlana</taxon>
    </lineage>
</organism>
<dbReference type="PANTHER" id="PTHR19353">
    <property type="entry name" value="FATTY ACID DESATURASE 2"/>
    <property type="match status" value="1"/>
</dbReference>
<dbReference type="GO" id="GO:0008610">
    <property type="term" value="P:lipid biosynthetic process"/>
    <property type="evidence" value="ECO:0007669"/>
    <property type="project" value="UniProtKB-ARBA"/>
</dbReference>
<dbReference type="Pfam" id="PF00487">
    <property type="entry name" value="FA_desaturase"/>
    <property type="match status" value="1"/>
</dbReference>
<dbReference type="AlphaFoldDB" id="A0A5C4SM18"/>
<feature type="transmembrane region" description="Helical" evidence="1">
    <location>
        <begin position="175"/>
        <end position="195"/>
    </location>
</feature>